<keyword evidence="1" id="KW-0472">Membrane</keyword>
<feature type="transmembrane region" description="Helical" evidence="1">
    <location>
        <begin position="6"/>
        <end position="39"/>
    </location>
</feature>
<dbReference type="STRING" id="1134435.AC731_001955"/>
<evidence type="ECO:0000256" key="1">
    <source>
        <dbReference type="SAM" id="Phobius"/>
    </source>
</evidence>
<dbReference type="InterPro" id="IPR007427">
    <property type="entry name" value="DUF475"/>
</dbReference>
<dbReference type="Proteomes" id="UP000036902">
    <property type="component" value="Chromosome"/>
</dbReference>
<dbReference type="EMBL" id="CP014646">
    <property type="protein sequence ID" value="AMO38947.1"/>
    <property type="molecule type" value="Genomic_DNA"/>
</dbReference>
<feature type="transmembrane region" description="Helical" evidence="1">
    <location>
        <begin position="66"/>
        <end position="91"/>
    </location>
</feature>
<dbReference type="PANTHER" id="PTHR30238">
    <property type="entry name" value="MEMBRANE BOUND PREDICTED REDOX MODULATOR"/>
    <property type="match status" value="1"/>
</dbReference>
<feature type="transmembrane region" description="Helical" evidence="1">
    <location>
        <begin position="287"/>
        <end position="305"/>
    </location>
</feature>
<accession>A0A127KAH4</accession>
<sequence length="336" mass="36403">MQDLGYFKWSILVTILGVIGGFLLAGWSGAFIVVVLAILETSLSFDNAVVNATVLKHMDEKWRQRFLLWGILIAVFGMRIVFPLAIVGVVADMGPMAVIDLALFDEAEYARILLSAHHEIAAFGGAFLAMVFLKFFVDSNKDLHWLQILEEPLTKLGRLEAAQILLTLLAILSSAAYLESDTKRVEFVVAGVWGLITYIIADGLGAILGGEEGEGGKVVAKTGFAGFMYLELLDASFSFDGVIGAFALTNSLPIIAIGLGVGAMFVRSFTLMLVYRETLNAYRFLEHGAFWAIGALAAVMFIGVHVHIPEVFTGLVGAVLIGAAFWSSLRHRRAIA</sequence>
<evidence type="ECO:0000313" key="3">
    <source>
        <dbReference type="Proteomes" id="UP000036902"/>
    </source>
</evidence>
<keyword evidence="1" id="KW-1133">Transmembrane helix</keyword>
<dbReference type="NCBIfam" id="NF010613">
    <property type="entry name" value="PRK14013.1-3"/>
    <property type="match status" value="1"/>
</dbReference>
<gene>
    <name evidence="2" type="ORF">AC731_001955</name>
</gene>
<evidence type="ECO:0000313" key="2">
    <source>
        <dbReference type="EMBL" id="AMO38947.1"/>
    </source>
</evidence>
<protein>
    <recommendedName>
        <fullName evidence="4">DUF475 domain-containing protein</fullName>
    </recommendedName>
</protein>
<name>A0A127KAH4_9RHOO</name>
<feature type="transmembrane region" description="Helical" evidence="1">
    <location>
        <begin position="120"/>
        <end position="137"/>
    </location>
</feature>
<organism evidence="2 3">
    <name type="scientific">Thauera humireducens</name>
    <dbReference type="NCBI Taxonomy" id="1134435"/>
    <lineage>
        <taxon>Bacteria</taxon>
        <taxon>Pseudomonadati</taxon>
        <taxon>Pseudomonadota</taxon>
        <taxon>Betaproteobacteria</taxon>
        <taxon>Rhodocyclales</taxon>
        <taxon>Zoogloeaceae</taxon>
        <taxon>Thauera</taxon>
    </lineage>
</organism>
<evidence type="ECO:0008006" key="4">
    <source>
        <dbReference type="Google" id="ProtNLM"/>
    </source>
</evidence>
<feature type="transmembrane region" description="Helical" evidence="1">
    <location>
        <begin position="311"/>
        <end position="329"/>
    </location>
</feature>
<dbReference type="NCBIfam" id="NF010620">
    <property type="entry name" value="PRK14013.2-6"/>
    <property type="match status" value="1"/>
</dbReference>
<dbReference type="KEGG" id="thu:AC731_001955"/>
<dbReference type="PANTHER" id="PTHR30238:SF4">
    <property type="entry name" value="SLL1022 PROTEIN"/>
    <property type="match status" value="1"/>
</dbReference>
<reference evidence="3" key="1">
    <citation type="submission" date="2016-03" db="EMBL/GenBank/DDBJ databases">
        <authorList>
            <person name="Ma C."/>
            <person name="Zhou S."/>
            <person name="Yang G."/>
        </authorList>
    </citation>
    <scope>NUCLEOTIDE SEQUENCE [LARGE SCALE GENOMIC DNA]</scope>
    <source>
        <strain evidence="3">SgZ-1</strain>
    </source>
</reference>
<proteinExistence type="predicted"/>
<dbReference type="AlphaFoldDB" id="A0A127KAH4"/>
<feature type="transmembrane region" description="Helical" evidence="1">
    <location>
        <begin position="190"/>
        <end position="208"/>
    </location>
</feature>
<keyword evidence="1" id="KW-0812">Transmembrane</keyword>
<keyword evidence="3" id="KW-1185">Reference proteome</keyword>
<dbReference type="Pfam" id="PF04332">
    <property type="entry name" value="DUF475"/>
    <property type="match status" value="1"/>
</dbReference>